<name>A0ABV1TWK0_9ACTN</name>
<keyword evidence="1" id="KW-0472">Membrane</keyword>
<feature type="transmembrane region" description="Helical" evidence="1">
    <location>
        <begin position="20"/>
        <end position="39"/>
    </location>
</feature>
<protein>
    <submittedName>
        <fullName evidence="2">Uncharacterized protein</fullName>
    </submittedName>
</protein>
<comment type="caution">
    <text evidence="2">The sequence shown here is derived from an EMBL/GenBank/DDBJ whole genome shotgun (WGS) entry which is preliminary data.</text>
</comment>
<accession>A0ABV1TWK0</accession>
<evidence type="ECO:0000256" key="1">
    <source>
        <dbReference type="SAM" id="Phobius"/>
    </source>
</evidence>
<dbReference type="Proteomes" id="UP001490365">
    <property type="component" value="Unassembled WGS sequence"/>
</dbReference>
<evidence type="ECO:0000313" key="2">
    <source>
        <dbReference type="EMBL" id="MER6274405.1"/>
    </source>
</evidence>
<dbReference type="RefSeq" id="WP_351962619.1">
    <property type="nucleotide sequence ID" value="NZ_JBEOZM010000052.1"/>
</dbReference>
<sequence>MDERTRPRRASRIARRVRLWLVPISAAAYWAARIIRDLVFPKR</sequence>
<keyword evidence="1" id="KW-0812">Transmembrane</keyword>
<proteinExistence type="predicted"/>
<gene>
    <name evidence="2" type="ORF">ABT211_45345</name>
</gene>
<reference evidence="2 3" key="1">
    <citation type="submission" date="2024-06" db="EMBL/GenBank/DDBJ databases">
        <title>The Natural Products Discovery Center: Release of the First 8490 Sequenced Strains for Exploring Actinobacteria Biosynthetic Diversity.</title>
        <authorList>
            <person name="Kalkreuter E."/>
            <person name="Kautsar S.A."/>
            <person name="Yang D."/>
            <person name="Bader C.D."/>
            <person name="Teijaro C.N."/>
            <person name="Fluegel L."/>
            <person name="Davis C.M."/>
            <person name="Simpson J.R."/>
            <person name="Lauterbach L."/>
            <person name="Steele A.D."/>
            <person name="Gui C."/>
            <person name="Meng S."/>
            <person name="Li G."/>
            <person name="Viehrig K."/>
            <person name="Ye F."/>
            <person name="Su P."/>
            <person name="Kiefer A.F."/>
            <person name="Nichols A."/>
            <person name="Cepeda A.J."/>
            <person name="Yan W."/>
            <person name="Fan B."/>
            <person name="Jiang Y."/>
            <person name="Adhikari A."/>
            <person name="Zheng C.-J."/>
            <person name="Schuster L."/>
            <person name="Cowan T.M."/>
            <person name="Smanski M.J."/>
            <person name="Chevrette M.G."/>
            <person name="De Carvalho L.P.S."/>
            <person name="Shen B."/>
        </authorList>
    </citation>
    <scope>NUCLEOTIDE SEQUENCE [LARGE SCALE GENOMIC DNA]</scope>
    <source>
        <strain evidence="2 3">NPDC001694</strain>
    </source>
</reference>
<keyword evidence="1" id="KW-1133">Transmembrane helix</keyword>
<dbReference type="EMBL" id="JBEOZM010000052">
    <property type="protein sequence ID" value="MER6274405.1"/>
    <property type="molecule type" value="Genomic_DNA"/>
</dbReference>
<organism evidence="2 3">
    <name type="scientific">Streptomyces sp. 900105755</name>
    <dbReference type="NCBI Taxonomy" id="3154389"/>
    <lineage>
        <taxon>Bacteria</taxon>
        <taxon>Bacillati</taxon>
        <taxon>Actinomycetota</taxon>
        <taxon>Actinomycetes</taxon>
        <taxon>Kitasatosporales</taxon>
        <taxon>Streptomycetaceae</taxon>
        <taxon>Streptomyces</taxon>
    </lineage>
</organism>
<keyword evidence="3" id="KW-1185">Reference proteome</keyword>
<evidence type="ECO:0000313" key="3">
    <source>
        <dbReference type="Proteomes" id="UP001490365"/>
    </source>
</evidence>